<evidence type="ECO:0000256" key="11">
    <source>
        <dbReference type="SAM" id="MobiDB-lite"/>
    </source>
</evidence>
<comment type="function">
    <text evidence="9">Required for the maintenance of the structure of the mitochondrial inner membrane. Involved in mitochondrial morphology. Causes growth arrest when highly overexpressed.</text>
</comment>
<keyword evidence="6" id="KW-0175">Coiled coil</keyword>
<evidence type="ECO:0000256" key="2">
    <source>
        <dbReference type="ARBA" id="ARBA00022692"/>
    </source>
</evidence>
<feature type="compositionally biased region" description="Basic and acidic residues" evidence="11">
    <location>
        <begin position="55"/>
        <end position="79"/>
    </location>
</feature>
<keyword evidence="3 10" id="KW-0999">Mitochondrion inner membrane</keyword>
<evidence type="ECO:0000256" key="8">
    <source>
        <dbReference type="ARBA" id="ARBA00023136"/>
    </source>
</evidence>
<evidence type="ECO:0000256" key="4">
    <source>
        <dbReference type="ARBA" id="ARBA00022946"/>
    </source>
</evidence>
<keyword evidence="7 10" id="KW-0496">Mitochondrion</keyword>
<dbReference type="Pfam" id="PF05546">
    <property type="entry name" value="She9_MDM33"/>
    <property type="match status" value="1"/>
</dbReference>
<evidence type="ECO:0000256" key="5">
    <source>
        <dbReference type="ARBA" id="ARBA00022989"/>
    </source>
</evidence>
<evidence type="ECO:0000256" key="6">
    <source>
        <dbReference type="ARBA" id="ARBA00023054"/>
    </source>
</evidence>
<comment type="caution">
    <text evidence="12">The sequence shown here is derived from an EMBL/GenBank/DDBJ whole genome shotgun (WGS) entry which is preliminary data.</text>
</comment>
<feature type="compositionally biased region" description="Low complexity" evidence="11">
    <location>
        <begin position="120"/>
        <end position="140"/>
    </location>
</feature>
<dbReference type="EMBL" id="AWGJ01000002">
    <property type="protein sequence ID" value="ODN83653.1"/>
    <property type="molecule type" value="Genomic_DNA"/>
</dbReference>
<evidence type="ECO:0000313" key="13">
    <source>
        <dbReference type="Proteomes" id="UP000094065"/>
    </source>
</evidence>
<dbReference type="InterPro" id="IPR008839">
    <property type="entry name" value="MDM33_fungi"/>
</dbReference>
<sequence>MASRRALAPASAALSCFLFAPSSSRLSRGPSVFPSCRRVISASEGRRWASSSVSGDERGDKEAMKSVKEELEKRAEARAAAEGAEASPSSASASESTASPSSSSIPLSPPPLSTGRDTDTIPQSFPSSQSSSPATTTSAPNRKSPSPFVLPANITIPPEVRERLTEWGSLVMKHSQQVVQEAQKKIIELGFKVNEMTGYLEVERLKHLVFTKEDELQKLRDHAKSTKAAYDLAITARSSAQSSMNALLERKHSWTDSDVSTFTTLVRADHSSSHEVARTAEEMKKAEVGVDRAFSGLMQTILQRYHEEQVWSDKIRSVSTWANVAGLALNLIVFIGAVLIVEPWKRKRLVEKLEERVSSMMAKVDQRLEGVEGHLERVVAVGAGPEAAKALSAVEERAKEEVVQEEQAPLELASAIPEIASPSLAPSLPSPSPASSSGPLSLPTIHPFFTRTLADLPPSLDPLAKPSQKRDLALAGLVGAVGMGVLMGLGRVIFG</sequence>
<evidence type="ECO:0000256" key="9">
    <source>
        <dbReference type="ARBA" id="ARBA00024807"/>
    </source>
</evidence>
<keyword evidence="2 10" id="KW-0812">Transmembrane</keyword>
<dbReference type="AlphaFoldDB" id="A0A1E3I4Q3"/>
<reference evidence="12 13" key="1">
    <citation type="submission" date="2016-06" db="EMBL/GenBank/DDBJ databases">
        <title>Evolution of pathogenesis and genome organization in the Tremellales.</title>
        <authorList>
            <person name="Cuomo C."/>
            <person name="Litvintseva A."/>
            <person name="Heitman J."/>
            <person name="Chen Y."/>
            <person name="Sun S."/>
            <person name="Springer D."/>
            <person name="Dromer F."/>
            <person name="Young S."/>
            <person name="Zeng Q."/>
            <person name="Chapman S."/>
            <person name="Gujja S."/>
            <person name="Saif S."/>
            <person name="Birren B."/>
        </authorList>
    </citation>
    <scope>NUCLEOTIDE SEQUENCE [LARGE SCALE GENOMIC DNA]</scope>
    <source>
        <strain evidence="12 13">CBS 6039</strain>
    </source>
</reference>
<dbReference type="GO" id="GO:0005743">
    <property type="term" value="C:mitochondrial inner membrane"/>
    <property type="evidence" value="ECO:0007669"/>
    <property type="project" value="UniProtKB-SubCell"/>
</dbReference>
<keyword evidence="13" id="KW-1185">Reference proteome</keyword>
<dbReference type="OrthoDB" id="5595506at2759"/>
<dbReference type="GeneID" id="30153060"/>
<name>A0A1E3I4Q3_9TREE</name>
<feature type="transmembrane region" description="Helical" evidence="10">
    <location>
        <begin position="472"/>
        <end position="494"/>
    </location>
</feature>
<evidence type="ECO:0000256" key="10">
    <source>
        <dbReference type="RuleBase" id="RU364128"/>
    </source>
</evidence>
<dbReference type="GO" id="GO:0007007">
    <property type="term" value="P:inner mitochondrial membrane organization"/>
    <property type="evidence" value="ECO:0007669"/>
    <property type="project" value="TreeGrafter"/>
</dbReference>
<feature type="transmembrane region" description="Helical" evidence="10">
    <location>
        <begin position="321"/>
        <end position="341"/>
    </location>
</feature>
<dbReference type="Proteomes" id="UP000094065">
    <property type="component" value="Unassembled WGS sequence"/>
</dbReference>
<keyword evidence="8 10" id="KW-0472">Membrane</keyword>
<evidence type="ECO:0000256" key="7">
    <source>
        <dbReference type="ARBA" id="ARBA00023128"/>
    </source>
</evidence>
<evidence type="ECO:0000256" key="3">
    <source>
        <dbReference type="ARBA" id="ARBA00022792"/>
    </source>
</evidence>
<feature type="region of interest" description="Disordered" evidence="11">
    <location>
        <begin position="42"/>
        <end position="150"/>
    </location>
</feature>
<comment type="subunit">
    <text evidence="10">Homooligomer.</text>
</comment>
<dbReference type="PANTHER" id="PTHR31961:SF3">
    <property type="entry name" value="SENSITIVE TO HIGH EXPRESSION PROTEIN 9, MITOCHONDRIAL"/>
    <property type="match status" value="1"/>
</dbReference>
<keyword evidence="4 10" id="KW-0809">Transit peptide</keyword>
<keyword evidence="5 10" id="KW-1133">Transmembrane helix</keyword>
<accession>A0A1E3I4Q3</accession>
<comment type="similarity">
    <text evidence="1 10">Belongs to the SHE9 family.</text>
</comment>
<organism evidence="12 13">
    <name type="scientific">Cryptococcus amylolentus CBS 6039</name>
    <dbReference type="NCBI Taxonomy" id="1295533"/>
    <lineage>
        <taxon>Eukaryota</taxon>
        <taxon>Fungi</taxon>
        <taxon>Dikarya</taxon>
        <taxon>Basidiomycota</taxon>
        <taxon>Agaricomycotina</taxon>
        <taxon>Tremellomycetes</taxon>
        <taxon>Tremellales</taxon>
        <taxon>Cryptococcaceae</taxon>
        <taxon>Cryptococcus</taxon>
    </lineage>
</organism>
<evidence type="ECO:0000313" key="12">
    <source>
        <dbReference type="EMBL" id="ODN83653.1"/>
    </source>
</evidence>
<evidence type="ECO:0000256" key="1">
    <source>
        <dbReference type="ARBA" id="ARBA00007472"/>
    </source>
</evidence>
<dbReference type="RefSeq" id="XP_018997653.1">
    <property type="nucleotide sequence ID" value="XM_019135226.1"/>
</dbReference>
<dbReference type="PANTHER" id="PTHR31961">
    <property type="entry name" value="SENSITIVE TO HIGH EXPRESSION PROTEIN 9, MITOCHONDRIAL"/>
    <property type="match status" value="1"/>
</dbReference>
<dbReference type="PROSITE" id="PS51257">
    <property type="entry name" value="PROKAR_LIPOPROTEIN"/>
    <property type="match status" value="1"/>
</dbReference>
<proteinExistence type="inferred from homology"/>
<protein>
    <recommendedName>
        <fullName evidence="10">Sensitive to high expression protein 9, mitochondrial</fullName>
    </recommendedName>
</protein>
<comment type="subcellular location">
    <subcellularLocation>
        <location evidence="10">Mitochondrion inner membrane</location>
        <topology evidence="10">Multi-pass membrane protein</topology>
    </subcellularLocation>
</comment>
<feature type="compositionally biased region" description="Low complexity" evidence="11">
    <location>
        <begin position="80"/>
        <end position="106"/>
    </location>
</feature>
<gene>
    <name evidence="12" type="ORF">L202_01751</name>
</gene>